<dbReference type="GO" id="GO:0005634">
    <property type="term" value="C:nucleus"/>
    <property type="evidence" value="ECO:0007669"/>
    <property type="project" value="TreeGrafter"/>
</dbReference>
<name>A0A0A1TQT7_9HYPO</name>
<feature type="transmembrane region" description="Helical" evidence="6">
    <location>
        <begin position="529"/>
        <end position="552"/>
    </location>
</feature>
<dbReference type="GO" id="GO:0000981">
    <property type="term" value="F:DNA-binding transcription factor activity, RNA polymerase II-specific"/>
    <property type="evidence" value="ECO:0007669"/>
    <property type="project" value="InterPro"/>
</dbReference>
<keyword evidence="1" id="KW-0479">Metal-binding</keyword>
<dbReference type="CDD" id="cd00067">
    <property type="entry name" value="GAL4"/>
    <property type="match status" value="1"/>
</dbReference>
<dbReference type="CDD" id="cd12148">
    <property type="entry name" value="fungal_TF_MHR"/>
    <property type="match status" value="1"/>
</dbReference>
<dbReference type="EMBL" id="CDHN01000006">
    <property type="protein sequence ID" value="CEJ94305.1"/>
    <property type="molecule type" value="Genomic_DNA"/>
</dbReference>
<accession>A0A0A1TQT7</accession>
<dbReference type="AlphaFoldDB" id="A0A0A1TQT7"/>
<keyword evidence="6" id="KW-1133">Transmembrane helix</keyword>
<feature type="domain" description="Zn(2)-C6 fungal-type" evidence="7">
    <location>
        <begin position="16"/>
        <end position="47"/>
    </location>
</feature>
<keyword evidence="6" id="KW-0812">Transmembrane</keyword>
<dbReference type="PROSITE" id="PS50048">
    <property type="entry name" value="ZN2_CY6_FUNGAL_2"/>
    <property type="match status" value="1"/>
</dbReference>
<dbReference type="SUPFAM" id="SSF57701">
    <property type="entry name" value="Zn2/Cys6 DNA-binding domain"/>
    <property type="match status" value="1"/>
</dbReference>
<dbReference type="Pfam" id="PF04082">
    <property type="entry name" value="Fungal_trans"/>
    <property type="match status" value="1"/>
</dbReference>
<keyword evidence="4" id="KW-0539">Nucleus</keyword>
<gene>
    <name evidence="8" type="ORF">VHEMI09845</name>
</gene>
<dbReference type="InterPro" id="IPR001138">
    <property type="entry name" value="Zn2Cys6_DnaBD"/>
</dbReference>
<evidence type="ECO:0000256" key="5">
    <source>
        <dbReference type="SAM" id="MobiDB-lite"/>
    </source>
</evidence>
<dbReference type="InterPro" id="IPR007219">
    <property type="entry name" value="XnlR_reg_dom"/>
</dbReference>
<dbReference type="PROSITE" id="PS00463">
    <property type="entry name" value="ZN2_CY6_FUNGAL_1"/>
    <property type="match status" value="1"/>
</dbReference>
<dbReference type="GO" id="GO:0008270">
    <property type="term" value="F:zinc ion binding"/>
    <property type="evidence" value="ECO:0007669"/>
    <property type="project" value="InterPro"/>
</dbReference>
<dbReference type="PANTHER" id="PTHR47424:SF9">
    <property type="entry name" value="TAH-2"/>
    <property type="match status" value="1"/>
</dbReference>
<dbReference type="STRING" id="1531966.A0A0A1TQT7"/>
<evidence type="ECO:0000256" key="1">
    <source>
        <dbReference type="ARBA" id="ARBA00022723"/>
    </source>
</evidence>
<dbReference type="GO" id="GO:0000435">
    <property type="term" value="P:positive regulation of transcription from RNA polymerase II promoter by galactose"/>
    <property type="evidence" value="ECO:0007669"/>
    <property type="project" value="TreeGrafter"/>
</dbReference>
<dbReference type="OrthoDB" id="2351791at2759"/>
<keyword evidence="9" id="KW-1185">Reference proteome</keyword>
<dbReference type="PANTHER" id="PTHR47424">
    <property type="entry name" value="REGULATORY PROTEIN GAL4"/>
    <property type="match status" value="1"/>
</dbReference>
<dbReference type="SMART" id="SM00066">
    <property type="entry name" value="GAL4"/>
    <property type="match status" value="1"/>
</dbReference>
<evidence type="ECO:0000256" key="2">
    <source>
        <dbReference type="ARBA" id="ARBA00023015"/>
    </source>
</evidence>
<dbReference type="Gene3D" id="4.10.240.10">
    <property type="entry name" value="Zn(2)-C6 fungal-type DNA-binding domain"/>
    <property type="match status" value="1"/>
</dbReference>
<feature type="transmembrane region" description="Helical" evidence="6">
    <location>
        <begin position="294"/>
        <end position="319"/>
    </location>
</feature>
<reference evidence="8 9" key="1">
    <citation type="journal article" date="2015" name="Genome Announc.">
        <title>Draft Genome Sequence and Gene Annotation of the Entomopathogenic Fungus Verticillium hemipterigenum.</title>
        <authorList>
            <person name="Horn F."/>
            <person name="Habel A."/>
            <person name="Scharf D.H."/>
            <person name="Dworschak J."/>
            <person name="Brakhage A.A."/>
            <person name="Guthke R."/>
            <person name="Hertweck C."/>
            <person name="Linde J."/>
        </authorList>
    </citation>
    <scope>NUCLEOTIDE SEQUENCE [LARGE SCALE GENOMIC DNA]</scope>
</reference>
<evidence type="ECO:0000256" key="3">
    <source>
        <dbReference type="ARBA" id="ARBA00023163"/>
    </source>
</evidence>
<proteinExistence type="predicted"/>
<keyword evidence="2" id="KW-0805">Transcription regulation</keyword>
<dbReference type="InterPro" id="IPR036864">
    <property type="entry name" value="Zn2-C6_fun-type_DNA-bd_sf"/>
</dbReference>
<dbReference type="GO" id="GO:0006351">
    <property type="term" value="P:DNA-templated transcription"/>
    <property type="evidence" value="ECO:0007669"/>
    <property type="project" value="InterPro"/>
</dbReference>
<dbReference type="InterPro" id="IPR051127">
    <property type="entry name" value="Fungal_SecMet_Regulators"/>
</dbReference>
<organism evidence="8 9">
    <name type="scientific">[Torrubiella] hemipterigena</name>
    <dbReference type="NCBI Taxonomy" id="1531966"/>
    <lineage>
        <taxon>Eukaryota</taxon>
        <taxon>Fungi</taxon>
        <taxon>Dikarya</taxon>
        <taxon>Ascomycota</taxon>
        <taxon>Pezizomycotina</taxon>
        <taxon>Sordariomycetes</taxon>
        <taxon>Hypocreomycetidae</taxon>
        <taxon>Hypocreales</taxon>
        <taxon>Clavicipitaceae</taxon>
        <taxon>Clavicipitaceae incertae sedis</taxon>
        <taxon>'Torrubiella' clade</taxon>
    </lineage>
</organism>
<dbReference type="GO" id="GO:0000978">
    <property type="term" value="F:RNA polymerase II cis-regulatory region sequence-specific DNA binding"/>
    <property type="evidence" value="ECO:0007669"/>
    <property type="project" value="TreeGrafter"/>
</dbReference>
<sequence length="722" mass="78091">MDTPRVRYIRSRIANACDNCKARKVKCDGNVPCRYCEERGRGGSCVYSPQKKRRTPASRAPSTPKQHSHRQQRQQQQQPSPSPAERSSAGAAAAAAADSQTAATRENIRAGDTDEHSRGEGAEDETDVPREARLLRDSQGKLIFIGDCAPLSFFQSVRQLVTSKVSPNAFAPETSRFSVLANSAATTGTGLPRRQHSDVGPAVNPRAVQGAMRVYLATTAGLLDMFDDAKLLDELVMWSNLQNRPTDGDTVKYLVLAIGLLNDNAELAQEYFEYARGKAYEDLNGDLSVSTVQAFVLIAVYMLCSCQINGAFLFFGIAVRAAYSIGVHRTEVNARFGADGRVARDRLWKSLRVVDLCLSISMGRPPATSDVDCTVAYRAQDAEGNEVLDLLNADVQILLITEVIVTEIFSRKKISLALTEGISVKLRGWSERWLQRLKGVVESGRSDADVAGACQVLASYYYSVMLVSRPFLMYEMHRRLLADGPKPGDRGRSGKTKLADACIDAASLMVDTVVALIHRQALPNRAPVLVSWLFAASLVLGLGLMGGFGRILEKCTRMSIQTLDHFALQGDAHAAQYSLIAQSLLNVALEDLDKREMRERMMRTENSSLLFGLVPAAAAAAGSGDASPHGLSTSSTITSLTDAVTSGLGHDRPFHALHSVPATSSPRMLGDMDSAYLGLSESLLHTPDGGFWSGGFDEDAGSALNLFPLLDTGGGIDLAHYL</sequence>
<protein>
    <recommendedName>
        <fullName evidence="7">Zn(2)-C6 fungal-type domain-containing protein</fullName>
    </recommendedName>
</protein>
<feature type="compositionally biased region" description="Basic and acidic residues" evidence="5">
    <location>
        <begin position="106"/>
        <end position="131"/>
    </location>
</feature>
<evidence type="ECO:0000256" key="6">
    <source>
        <dbReference type="SAM" id="Phobius"/>
    </source>
</evidence>
<keyword evidence="6" id="KW-0472">Membrane</keyword>
<evidence type="ECO:0000313" key="9">
    <source>
        <dbReference type="Proteomes" id="UP000039046"/>
    </source>
</evidence>
<evidence type="ECO:0000259" key="7">
    <source>
        <dbReference type="PROSITE" id="PS50048"/>
    </source>
</evidence>
<dbReference type="Proteomes" id="UP000039046">
    <property type="component" value="Unassembled WGS sequence"/>
</dbReference>
<dbReference type="SMART" id="SM00906">
    <property type="entry name" value="Fungal_trans"/>
    <property type="match status" value="1"/>
</dbReference>
<dbReference type="HOGENOM" id="CLU_010170_2_0_1"/>
<keyword evidence="3" id="KW-0804">Transcription</keyword>
<feature type="region of interest" description="Disordered" evidence="5">
    <location>
        <begin position="39"/>
        <end position="131"/>
    </location>
</feature>
<feature type="compositionally biased region" description="Low complexity" evidence="5">
    <location>
        <begin position="73"/>
        <end position="103"/>
    </location>
</feature>
<dbReference type="Pfam" id="PF00172">
    <property type="entry name" value="Zn_clus"/>
    <property type="match status" value="1"/>
</dbReference>
<evidence type="ECO:0000256" key="4">
    <source>
        <dbReference type="ARBA" id="ARBA00023242"/>
    </source>
</evidence>
<evidence type="ECO:0000313" key="8">
    <source>
        <dbReference type="EMBL" id="CEJ94305.1"/>
    </source>
</evidence>